<name>M3FTH6_9ACTN</name>
<feature type="compositionally biased region" description="Low complexity" evidence="1">
    <location>
        <begin position="33"/>
        <end position="42"/>
    </location>
</feature>
<dbReference type="EMBL" id="KB405067">
    <property type="protein sequence ID" value="EMF56245.1"/>
    <property type="molecule type" value="Genomic_DNA"/>
</dbReference>
<dbReference type="Proteomes" id="UP000030760">
    <property type="component" value="Unassembled WGS sequence"/>
</dbReference>
<protein>
    <submittedName>
        <fullName evidence="2">Uncharacterized protein</fullName>
    </submittedName>
</protein>
<dbReference type="AlphaFoldDB" id="M3FTH6"/>
<evidence type="ECO:0000313" key="3">
    <source>
        <dbReference type="Proteomes" id="UP000030760"/>
    </source>
</evidence>
<proteinExistence type="predicted"/>
<evidence type="ECO:0000256" key="1">
    <source>
        <dbReference type="SAM" id="MobiDB-lite"/>
    </source>
</evidence>
<accession>M3FTH6</accession>
<sequence length="49" mass="4852">MTSPHRPCGWGPVGCAGPPLLGARGTAREAPTGPSAWGRRGAAPGGWEG</sequence>
<evidence type="ECO:0000313" key="2">
    <source>
        <dbReference type="EMBL" id="EMF56245.1"/>
    </source>
</evidence>
<feature type="region of interest" description="Disordered" evidence="1">
    <location>
        <begin position="1"/>
        <end position="49"/>
    </location>
</feature>
<gene>
    <name evidence="2" type="ORF">SBD_3559</name>
</gene>
<reference evidence="3" key="1">
    <citation type="journal article" date="2013" name="Genome Announc.">
        <title>Draft Genome Sequence of Streptomyces bottropensis ATCC 25435, a Bottromycin-Producing Actinomycete.</title>
        <authorList>
            <person name="Zhang H."/>
            <person name="Zhou W."/>
            <person name="Zhuang Y."/>
            <person name="Liang X."/>
            <person name="Liu T."/>
        </authorList>
    </citation>
    <scope>NUCLEOTIDE SEQUENCE [LARGE SCALE GENOMIC DNA]</scope>
    <source>
        <strain evidence="3">ATCC 25435</strain>
    </source>
</reference>
<organism evidence="2 3">
    <name type="scientific">Streptomyces bottropensis ATCC 25435</name>
    <dbReference type="NCBI Taxonomy" id="1054862"/>
    <lineage>
        <taxon>Bacteria</taxon>
        <taxon>Bacillati</taxon>
        <taxon>Actinomycetota</taxon>
        <taxon>Actinomycetes</taxon>
        <taxon>Kitasatosporales</taxon>
        <taxon>Streptomycetaceae</taxon>
        <taxon>Streptomyces</taxon>
    </lineage>
</organism>